<comment type="caution">
    <text evidence="3">The sequence shown here is derived from an EMBL/GenBank/DDBJ whole genome shotgun (WGS) entry which is preliminary data.</text>
</comment>
<proteinExistence type="predicted"/>
<dbReference type="CDD" id="cd00093">
    <property type="entry name" value="HTH_XRE"/>
    <property type="match status" value="1"/>
</dbReference>
<dbReference type="Pfam" id="PF01381">
    <property type="entry name" value="HTH_3"/>
    <property type="match status" value="1"/>
</dbReference>
<dbReference type="EMBL" id="VLLG01000005">
    <property type="protein sequence ID" value="TWI84277.1"/>
    <property type="molecule type" value="Genomic_DNA"/>
</dbReference>
<keyword evidence="1" id="KW-0238">DNA-binding</keyword>
<evidence type="ECO:0000313" key="4">
    <source>
        <dbReference type="Proteomes" id="UP000316778"/>
    </source>
</evidence>
<name>A0A562SSP0_CHIJA</name>
<evidence type="ECO:0000256" key="1">
    <source>
        <dbReference type="ARBA" id="ARBA00023125"/>
    </source>
</evidence>
<dbReference type="GO" id="GO:0005829">
    <property type="term" value="C:cytosol"/>
    <property type="evidence" value="ECO:0007669"/>
    <property type="project" value="TreeGrafter"/>
</dbReference>
<dbReference type="GO" id="GO:0003677">
    <property type="term" value="F:DNA binding"/>
    <property type="evidence" value="ECO:0007669"/>
    <property type="project" value="UniProtKB-KW"/>
</dbReference>
<dbReference type="PROSITE" id="PS50943">
    <property type="entry name" value="HTH_CROC1"/>
    <property type="match status" value="1"/>
</dbReference>
<dbReference type="RefSeq" id="WP_145717825.1">
    <property type="nucleotide sequence ID" value="NZ_BAAAFY010000002.1"/>
</dbReference>
<organism evidence="3 4">
    <name type="scientific">Chitinophaga japonensis</name>
    <name type="common">Flexibacter japonensis</name>
    <dbReference type="NCBI Taxonomy" id="104662"/>
    <lineage>
        <taxon>Bacteria</taxon>
        <taxon>Pseudomonadati</taxon>
        <taxon>Bacteroidota</taxon>
        <taxon>Chitinophagia</taxon>
        <taxon>Chitinophagales</taxon>
        <taxon>Chitinophagaceae</taxon>
        <taxon>Chitinophaga</taxon>
    </lineage>
</organism>
<dbReference type="PANTHER" id="PTHR46797">
    <property type="entry name" value="HTH-TYPE TRANSCRIPTIONAL REGULATOR"/>
    <property type="match status" value="1"/>
</dbReference>
<protein>
    <submittedName>
        <fullName evidence="3">Helix-turn-helix protein</fullName>
    </submittedName>
</protein>
<dbReference type="OrthoDB" id="678057at2"/>
<evidence type="ECO:0000259" key="2">
    <source>
        <dbReference type="PROSITE" id="PS50943"/>
    </source>
</evidence>
<dbReference type="GO" id="GO:0003700">
    <property type="term" value="F:DNA-binding transcription factor activity"/>
    <property type="evidence" value="ECO:0007669"/>
    <property type="project" value="TreeGrafter"/>
</dbReference>
<dbReference type="SUPFAM" id="SSF47413">
    <property type="entry name" value="lambda repressor-like DNA-binding domains"/>
    <property type="match status" value="1"/>
</dbReference>
<dbReference type="AlphaFoldDB" id="A0A562SSP0"/>
<dbReference type="InterPro" id="IPR001387">
    <property type="entry name" value="Cro/C1-type_HTH"/>
</dbReference>
<sequence>MIGVKDEKLSKAFGKKFKELREKTGMSTREFADTAGIAYSQIWRIETGKGNPTLGTLKAIATTLDIPLTELLKGF</sequence>
<dbReference type="InterPro" id="IPR010982">
    <property type="entry name" value="Lambda_DNA-bd_dom_sf"/>
</dbReference>
<feature type="domain" description="HTH cro/C1-type" evidence="2">
    <location>
        <begin position="17"/>
        <end position="71"/>
    </location>
</feature>
<dbReference type="InterPro" id="IPR050807">
    <property type="entry name" value="TransReg_Diox_bact_type"/>
</dbReference>
<evidence type="ECO:0000313" key="3">
    <source>
        <dbReference type="EMBL" id="TWI84277.1"/>
    </source>
</evidence>
<gene>
    <name evidence="3" type="ORF">LX66_4642</name>
</gene>
<keyword evidence="4" id="KW-1185">Reference proteome</keyword>
<dbReference type="Proteomes" id="UP000316778">
    <property type="component" value="Unassembled WGS sequence"/>
</dbReference>
<reference evidence="3 4" key="1">
    <citation type="journal article" date="2013" name="Stand. Genomic Sci.">
        <title>Genomic Encyclopedia of Type Strains, Phase I: The one thousand microbial genomes (KMG-I) project.</title>
        <authorList>
            <person name="Kyrpides N.C."/>
            <person name="Woyke T."/>
            <person name="Eisen J.A."/>
            <person name="Garrity G."/>
            <person name="Lilburn T.G."/>
            <person name="Beck B.J."/>
            <person name="Whitman W.B."/>
            <person name="Hugenholtz P."/>
            <person name="Klenk H.P."/>
        </authorList>
    </citation>
    <scope>NUCLEOTIDE SEQUENCE [LARGE SCALE GENOMIC DNA]</scope>
    <source>
        <strain evidence="3 4">DSM 13484</strain>
    </source>
</reference>
<dbReference type="Gene3D" id="1.10.260.40">
    <property type="entry name" value="lambda repressor-like DNA-binding domains"/>
    <property type="match status" value="1"/>
</dbReference>
<dbReference type="PANTHER" id="PTHR46797:SF1">
    <property type="entry name" value="METHYLPHOSPHONATE SYNTHASE"/>
    <property type="match status" value="1"/>
</dbReference>
<accession>A0A562SSP0</accession>
<dbReference type="SMART" id="SM00530">
    <property type="entry name" value="HTH_XRE"/>
    <property type="match status" value="1"/>
</dbReference>